<dbReference type="AlphaFoldDB" id="A0A9N9BW28"/>
<reference evidence="2" key="1">
    <citation type="submission" date="2021-06" db="EMBL/GenBank/DDBJ databases">
        <authorList>
            <person name="Kallberg Y."/>
            <person name="Tangrot J."/>
            <person name="Rosling A."/>
        </authorList>
    </citation>
    <scope>NUCLEOTIDE SEQUENCE</scope>
    <source>
        <strain evidence="2">BR232B</strain>
    </source>
</reference>
<name>A0A9N9BW28_9GLOM</name>
<feature type="compositionally biased region" description="Polar residues" evidence="1">
    <location>
        <begin position="20"/>
        <end position="32"/>
    </location>
</feature>
<evidence type="ECO:0000313" key="3">
    <source>
        <dbReference type="Proteomes" id="UP000789739"/>
    </source>
</evidence>
<organism evidence="2 3">
    <name type="scientific">Paraglomus brasilianum</name>
    <dbReference type="NCBI Taxonomy" id="144538"/>
    <lineage>
        <taxon>Eukaryota</taxon>
        <taxon>Fungi</taxon>
        <taxon>Fungi incertae sedis</taxon>
        <taxon>Mucoromycota</taxon>
        <taxon>Glomeromycotina</taxon>
        <taxon>Glomeromycetes</taxon>
        <taxon>Paraglomerales</taxon>
        <taxon>Paraglomeraceae</taxon>
        <taxon>Paraglomus</taxon>
    </lineage>
</organism>
<dbReference type="Proteomes" id="UP000789739">
    <property type="component" value="Unassembled WGS sequence"/>
</dbReference>
<sequence length="128" mass="14393">MSLSSLTNHRKLASVVIGQPDTQSQGTIDNPFQPSPYKSVLLTDNPIGRSLDSEELDGLIPMVFSSPPTRTYVERRSPARLKCQRQKSKIETARTRHPLVDSEDDIIFVSLVNIWTLMCQLLDQAKII</sequence>
<dbReference type="EMBL" id="CAJVPI010000930">
    <property type="protein sequence ID" value="CAG8583103.1"/>
    <property type="molecule type" value="Genomic_DNA"/>
</dbReference>
<comment type="caution">
    <text evidence="2">The sequence shown here is derived from an EMBL/GenBank/DDBJ whole genome shotgun (WGS) entry which is preliminary data.</text>
</comment>
<proteinExistence type="predicted"/>
<protein>
    <submittedName>
        <fullName evidence="2">6891_t:CDS:1</fullName>
    </submittedName>
</protein>
<gene>
    <name evidence="2" type="ORF">PBRASI_LOCUS6728</name>
</gene>
<evidence type="ECO:0000256" key="1">
    <source>
        <dbReference type="SAM" id="MobiDB-lite"/>
    </source>
</evidence>
<keyword evidence="3" id="KW-1185">Reference proteome</keyword>
<feature type="region of interest" description="Disordered" evidence="1">
    <location>
        <begin position="16"/>
        <end position="36"/>
    </location>
</feature>
<accession>A0A9N9BW28</accession>
<evidence type="ECO:0000313" key="2">
    <source>
        <dbReference type="EMBL" id="CAG8583103.1"/>
    </source>
</evidence>